<evidence type="ECO:0000313" key="1">
    <source>
        <dbReference type="EMBL" id="MDV6235711.1"/>
    </source>
</evidence>
<gene>
    <name evidence="1" type="ORF">CH379_008740</name>
</gene>
<keyword evidence="2" id="KW-1185">Reference proteome</keyword>
<dbReference type="NCBIfam" id="NF047530">
    <property type="entry name" value="SrpBC"/>
    <property type="match status" value="1"/>
</dbReference>
<name>A0AAE4QNE3_9LEPT</name>
<reference evidence="1 2" key="1">
    <citation type="journal article" date="2018" name="Microb. Genom.">
        <title>Deciphering the unexplored Leptospira diversity from soils uncovers genomic evolution to virulence.</title>
        <authorList>
            <person name="Thibeaux R."/>
            <person name="Iraola G."/>
            <person name="Ferres I."/>
            <person name="Bierque E."/>
            <person name="Girault D."/>
            <person name="Soupe-Gilbert M.E."/>
            <person name="Picardeau M."/>
            <person name="Goarant C."/>
        </authorList>
    </citation>
    <scope>NUCLEOTIDE SEQUENCE [LARGE SCALE GENOMIC DNA]</scope>
    <source>
        <strain evidence="1 2">ATI7-C-A5</strain>
    </source>
</reference>
<evidence type="ECO:0000313" key="2">
    <source>
        <dbReference type="Proteomes" id="UP000232122"/>
    </source>
</evidence>
<comment type="caution">
    <text evidence="1">The sequence shown here is derived from an EMBL/GenBank/DDBJ whole genome shotgun (WGS) entry which is preliminary data.</text>
</comment>
<dbReference type="RefSeq" id="WP_100747010.1">
    <property type="nucleotide sequence ID" value="NZ_NPEF02000009.1"/>
</dbReference>
<accession>A0AAE4QNE3</accession>
<protein>
    <recommendedName>
        <fullName evidence="3">Lipoprotein</fullName>
    </recommendedName>
</protein>
<evidence type="ECO:0008006" key="3">
    <source>
        <dbReference type="Google" id="ProtNLM"/>
    </source>
</evidence>
<dbReference type="AlphaFoldDB" id="A0AAE4QNE3"/>
<dbReference type="EMBL" id="NPEF02000009">
    <property type="protein sequence ID" value="MDV6235711.1"/>
    <property type="molecule type" value="Genomic_DNA"/>
</dbReference>
<proteinExistence type="predicted"/>
<organism evidence="1 2">
    <name type="scientific">Leptospira ellisii</name>
    <dbReference type="NCBI Taxonomy" id="2023197"/>
    <lineage>
        <taxon>Bacteria</taxon>
        <taxon>Pseudomonadati</taxon>
        <taxon>Spirochaetota</taxon>
        <taxon>Spirochaetia</taxon>
        <taxon>Leptospirales</taxon>
        <taxon>Leptospiraceae</taxon>
        <taxon>Leptospira</taxon>
    </lineage>
</organism>
<sequence length="236" mass="24456">MNLKKIALVGLALLAIQCGSKSDKGSSETLALLALAGQGQSPGISGIYASVIGGGGAGGGGAGALTSTTAVSPFAILEQTYPCKKGGTMELNGDVQIVGLSTILYNGVNQTYNACTRSMPVLGTGTTNSIDMTINGTILMDGEQQSTVDPDSTQQNPKFTMNQVIRLRSSDYNVNGFAYPTFDLTFTRTNAKLSIENFGDIETATVSITETVLVVGTIGGEVVNSTFSYSAKYDAF</sequence>
<dbReference type="Proteomes" id="UP000232122">
    <property type="component" value="Unassembled WGS sequence"/>
</dbReference>